<evidence type="ECO:0000313" key="1">
    <source>
        <dbReference type="EMBL" id="MDC8758586.1"/>
    </source>
</evidence>
<dbReference type="EMBL" id="JAQQXR010000005">
    <property type="protein sequence ID" value="MDC8758586.1"/>
    <property type="molecule type" value="Genomic_DNA"/>
</dbReference>
<dbReference type="RefSeq" id="WP_273671281.1">
    <property type="nucleotide sequence ID" value="NZ_JAQQXR010000005.1"/>
</dbReference>
<comment type="caution">
    <text evidence="1">The sequence shown here is derived from an EMBL/GenBank/DDBJ whole genome shotgun (WGS) entry which is preliminary data.</text>
</comment>
<proteinExistence type="predicted"/>
<reference evidence="1 2" key="1">
    <citation type="submission" date="2022-10" db="EMBL/GenBank/DDBJ databases">
        <title>Janthinobacterium sp. hw3 Genome sequencing.</title>
        <authorList>
            <person name="Park S."/>
        </authorList>
    </citation>
    <scope>NUCLEOTIDE SEQUENCE [LARGE SCALE GENOMIC DNA]</scope>
    <source>
        <strain evidence="2">hw3</strain>
    </source>
</reference>
<dbReference type="Proteomes" id="UP001221208">
    <property type="component" value="Unassembled WGS sequence"/>
</dbReference>
<sequence>MRLDVSPFPTADLARAWARNEIDVAAGVARSRHITIAPAQDAVYAAKYADALAFARAGYPAAKIDDYPWIKVEAESTGKMFAAAADGIRAGADPWHMHVGPTLEGLRIGGKAALATITSTAAIVAHARAVVLQLSKI</sequence>
<name>A0ABT5K1J8_9BURK</name>
<accession>A0ABT5K1J8</accession>
<evidence type="ECO:0000313" key="2">
    <source>
        <dbReference type="Proteomes" id="UP001221208"/>
    </source>
</evidence>
<keyword evidence="2" id="KW-1185">Reference proteome</keyword>
<gene>
    <name evidence="1" type="ORF">OIK44_13470</name>
</gene>
<organism evidence="1 2">
    <name type="scientific">Janthinobacterium fluminis</name>
    <dbReference type="NCBI Taxonomy" id="2987524"/>
    <lineage>
        <taxon>Bacteria</taxon>
        <taxon>Pseudomonadati</taxon>
        <taxon>Pseudomonadota</taxon>
        <taxon>Betaproteobacteria</taxon>
        <taxon>Burkholderiales</taxon>
        <taxon>Oxalobacteraceae</taxon>
        <taxon>Janthinobacterium</taxon>
    </lineage>
</organism>
<protein>
    <submittedName>
        <fullName evidence="1">Uncharacterized protein</fullName>
    </submittedName>
</protein>